<keyword evidence="3" id="KW-0574">Periplasm</keyword>
<dbReference type="PANTHER" id="PTHR33376:SF15">
    <property type="entry name" value="BLL6794 PROTEIN"/>
    <property type="match status" value="1"/>
</dbReference>
<comment type="subcellular location">
    <subcellularLocation>
        <location evidence="1">Periplasm</location>
    </subcellularLocation>
</comment>
<evidence type="ECO:0000256" key="1">
    <source>
        <dbReference type="ARBA" id="ARBA00004418"/>
    </source>
</evidence>
<evidence type="ECO:0000256" key="2">
    <source>
        <dbReference type="ARBA" id="ARBA00022729"/>
    </source>
</evidence>
<dbReference type="AlphaFoldDB" id="A0A2M8J7C7"/>
<dbReference type="InterPro" id="IPR018389">
    <property type="entry name" value="DctP_fam"/>
</dbReference>
<organism evidence="5 6">
    <name type="scientific">Pseudooceanicola lipolyticus</name>
    <dbReference type="NCBI Taxonomy" id="2029104"/>
    <lineage>
        <taxon>Bacteria</taxon>
        <taxon>Pseudomonadati</taxon>
        <taxon>Pseudomonadota</taxon>
        <taxon>Alphaproteobacteria</taxon>
        <taxon>Rhodobacterales</taxon>
        <taxon>Paracoccaceae</taxon>
        <taxon>Pseudooceanicola</taxon>
    </lineage>
</organism>
<dbReference type="PANTHER" id="PTHR33376">
    <property type="match status" value="1"/>
</dbReference>
<sequence length="341" mass="37130">MRIFSKLALGATVALYLSPLALAAQEVTLRVHSFGSPASLDHTAHLDRWAEKVEADSDGRIAVEVYPSLQLGGSVADLVSQMEDGIVDIIWTLPGFTPGRFPGAQGLELPFMNTGTSATMSPAAMEFIEANLAKEFEGIKIISVHATDAALIHTHGTPIRALEDFQGMKLRVAGRFIGEAVKGLGATPVGMGLGDVYEALSRGQVDGMLINWAITQPFRFYEVTDYHTDYPLFQSMLMTLMSQDSYDRLPDDLKAVIDANSGIEYATRMGEIWDTATDPARQATVDAGDEIITLSDAEIARWKEAVKPAYDAWIAEMDSRGYDGAALFQSLQEITAKYGRK</sequence>
<evidence type="ECO:0000256" key="3">
    <source>
        <dbReference type="ARBA" id="ARBA00022764"/>
    </source>
</evidence>
<evidence type="ECO:0000313" key="5">
    <source>
        <dbReference type="EMBL" id="PJE38683.1"/>
    </source>
</evidence>
<dbReference type="GO" id="GO:0042597">
    <property type="term" value="C:periplasmic space"/>
    <property type="evidence" value="ECO:0007669"/>
    <property type="project" value="UniProtKB-SubCell"/>
</dbReference>
<comment type="caution">
    <text evidence="5">The sequence shown here is derived from an EMBL/GenBank/DDBJ whole genome shotgun (WGS) entry which is preliminary data.</text>
</comment>
<dbReference type="Gene3D" id="3.40.190.170">
    <property type="entry name" value="Bacterial extracellular solute-binding protein, family 7"/>
    <property type="match status" value="1"/>
</dbReference>
<evidence type="ECO:0000313" key="6">
    <source>
        <dbReference type="Proteomes" id="UP000231553"/>
    </source>
</evidence>
<protein>
    <submittedName>
        <fullName evidence="5">C4-dicarboxylate ABC transporter</fullName>
    </submittedName>
</protein>
<gene>
    <name evidence="5" type="ORF">CVM52_00725</name>
</gene>
<name>A0A2M8J7C7_9RHOB</name>
<dbReference type="GO" id="GO:0055085">
    <property type="term" value="P:transmembrane transport"/>
    <property type="evidence" value="ECO:0007669"/>
    <property type="project" value="InterPro"/>
</dbReference>
<accession>A0A2M8J7C7</accession>
<dbReference type="CDD" id="cd13665">
    <property type="entry name" value="PBP2_TRAP_Dctp3_4"/>
    <property type="match status" value="1"/>
</dbReference>
<dbReference type="NCBIfam" id="NF037995">
    <property type="entry name" value="TRAP_S1"/>
    <property type="match status" value="1"/>
</dbReference>
<dbReference type="SUPFAM" id="SSF53850">
    <property type="entry name" value="Periplasmic binding protein-like II"/>
    <property type="match status" value="1"/>
</dbReference>
<feature type="chain" id="PRO_5014786255" evidence="4">
    <location>
        <begin position="24"/>
        <end position="341"/>
    </location>
</feature>
<feature type="signal peptide" evidence="4">
    <location>
        <begin position="1"/>
        <end position="23"/>
    </location>
</feature>
<dbReference type="OrthoDB" id="7822595at2"/>
<evidence type="ECO:0000256" key="4">
    <source>
        <dbReference type="SAM" id="SignalP"/>
    </source>
</evidence>
<dbReference type="Proteomes" id="UP000231553">
    <property type="component" value="Unassembled WGS sequence"/>
</dbReference>
<dbReference type="Pfam" id="PF03480">
    <property type="entry name" value="DctP"/>
    <property type="match status" value="1"/>
</dbReference>
<dbReference type="InterPro" id="IPR038404">
    <property type="entry name" value="TRAP_DctP_sf"/>
</dbReference>
<keyword evidence="6" id="KW-1185">Reference proteome</keyword>
<dbReference type="RefSeq" id="WP_100160812.1">
    <property type="nucleotide sequence ID" value="NZ_PGTB01000001.1"/>
</dbReference>
<proteinExistence type="predicted"/>
<keyword evidence="2 4" id="KW-0732">Signal</keyword>
<reference evidence="5 6" key="1">
    <citation type="journal article" date="2018" name="Int. J. Syst. Evol. Microbiol.">
        <title>Pseudooceanicola lipolyticus sp. nov., a marine alphaproteobacterium, reclassification of Oceanicola flagellatus as Pseudooceanicola flagellatus comb. nov. and emended description of the genus Pseudooceanicola.</title>
        <authorList>
            <person name="Huang M.-M."/>
            <person name="Guo L.-L."/>
            <person name="Wu Y.-H."/>
            <person name="Lai Q.-L."/>
            <person name="Shao Z.-Z."/>
            <person name="Wang C.-S."/>
            <person name="Wu M."/>
            <person name="Xu X.-W."/>
        </authorList>
    </citation>
    <scope>NUCLEOTIDE SEQUENCE [LARGE SCALE GENOMIC DNA]</scope>
    <source>
        <strain evidence="5 6">157</strain>
    </source>
</reference>
<dbReference type="EMBL" id="PGTB01000001">
    <property type="protein sequence ID" value="PJE38683.1"/>
    <property type="molecule type" value="Genomic_DNA"/>
</dbReference>